<evidence type="ECO:0000259" key="3">
    <source>
        <dbReference type="PROSITE" id="PS51186"/>
    </source>
</evidence>
<proteinExistence type="predicted"/>
<sequence>MSPKTLQPVPRFNQQRVGAVTFAVVAPDDIAARACLEAYYRELATRFEAGFDPAANPANDADMRPPRGYFVLATLEGEAVGCGVLVCGADGVSGEIKRVCTAPGARGLGIAKRLLDRLEVIAGERGLEVLRLDTNRTLHEAQALYRREGYREIARFNDNPYAHHWFEKRLAPGSAP</sequence>
<dbReference type="SUPFAM" id="SSF55729">
    <property type="entry name" value="Acyl-CoA N-acyltransferases (Nat)"/>
    <property type="match status" value="1"/>
</dbReference>
<dbReference type="PANTHER" id="PTHR43877">
    <property type="entry name" value="AMINOALKYLPHOSPHONATE N-ACETYLTRANSFERASE-RELATED-RELATED"/>
    <property type="match status" value="1"/>
</dbReference>
<dbReference type="STRING" id="1827387.A4S15_13165"/>
<name>A0A1W9HUQ7_9HYPH</name>
<dbReference type="Gene3D" id="3.40.630.30">
    <property type="match status" value="1"/>
</dbReference>
<dbReference type="AlphaFoldDB" id="A0A1W9HUQ7"/>
<dbReference type="EMBL" id="LWDL01000023">
    <property type="protein sequence ID" value="OQW50951.1"/>
    <property type="molecule type" value="Genomic_DNA"/>
</dbReference>
<dbReference type="InterPro" id="IPR000182">
    <property type="entry name" value="GNAT_dom"/>
</dbReference>
<dbReference type="RefSeq" id="WP_376803843.1">
    <property type="nucleotide sequence ID" value="NZ_LWDL01000023.1"/>
</dbReference>
<dbReference type="InterPro" id="IPR050832">
    <property type="entry name" value="Bact_Acetyltransf"/>
</dbReference>
<evidence type="ECO:0000313" key="4">
    <source>
        <dbReference type="EMBL" id="OQW50951.1"/>
    </source>
</evidence>
<dbReference type="Pfam" id="PF00583">
    <property type="entry name" value="Acetyltransf_1"/>
    <property type="match status" value="1"/>
</dbReference>
<comment type="caution">
    <text evidence="4">The sequence shown here is derived from an EMBL/GenBank/DDBJ whole genome shotgun (WGS) entry which is preliminary data.</text>
</comment>
<dbReference type="PROSITE" id="PS51186">
    <property type="entry name" value="GNAT"/>
    <property type="match status" value="1"/>
</dbReference>
<dbReference type="PANTHER" id="PTHR43877:SF2">
    <property type="entry name" value="AMINOALKYLPHOSPHONATE N-ACETYLTRANSFERASE-RELATED"/>
    <property type="match status" value="1"/>
</dbReference>
<evidence type="ECO:0000256" key="1">
    <source>
        <dbReference type="ARBA" id="ARBA00022679"/>
    </source>
</evidence>
<gene>
    <name evidence="4" type="ORF">A4S15_13165</name>
</gene>
<dbReference type="CDD" id="cd04301">
    <property type="entry name" value="NAT_SF"/>
    <property type="match status" value="1"/>
</dbReference>
<keyword evidence="2" id="KW-0012">Acyltransferase</keyword>
<organism evidence="4 5">
    <name type="scientific">Candidatus Raskinella chloraquaticus</name>
    <dbReference type="NCBI Taxonomy" id="1951219"/>
    <lineage>
        <taxon>Bacteria</taxon>
        <taxon>Pseudomonadati</taxon>
        <taxon>Pseudomonadota</taxon>
        <taxon>Alphaproteobacteria</taxon>
        <taxon>Hyphomicrobiales</taxon>
        <taxon>Phreatobacteraceae</taxon>
        <taxon>Candidatus Raskinella</taxon>
    </lineage>
</organism>
<dbReference type="Proteomes" id="UP000192872">
    <property type="component" value="Unassembled WGS sequence"/>
</dbReference>
<dbReference type="GO" id="GO:0016747">
    <property type="term" value="F:acyltransferase activity, transferring groups other than amino-acyl groups"/>
    <property type="evidence" value="ECO:0007669"/>
    <property type="project" value="InterPro"/>
</dbReference>
<reference evidence="4 5" key="1">
    <citation type="journal article" date="2017" name="Water Res.">
        <title>Comammox in drinking water systems.</title>
        <authorList>
            <person name="Wang Y."/>
            <person name="Ma L."/>
            <person name="Mao Y."/>
            <person name="Jiang X."/>
            <person name="Xia Y."/>
            <person name="Yu K."/>
            <person name="Li B."/>
            <person name="Zhang T."/>
        </authorList>
    </citation>
    <scope>NUCLEOTIDE SEQUENCE [LARGE SCALE GENOMIC DNA]</scope>
    <source>
        <strain evidence="4">SG_bin8</strain>
    </source>
</reference>
<evidence type="ECO:0000313" key="5">
    <source>
        <dbReference type="Proteomes" id="UP000192872"/>
    </source>
</evidence>
<protein>
    <recommendedName>
        <fullName evidence="3">N-acetyltransferase domain-containing protein</fullName>
    </recommendedName>
</protein>
<accession>A0A1W9HUQ7</accession>
<dbReference type="InterPro" id="IPR016181">
    <property type="entry name" value="Acyl_CoA_acyltransferase"/>
</dbReference>
<evidence type="ECO:0000256" key="2">
    <source>
        <dbReference type="ARBA" id="ARBA00023315"/>
    </source>
</evidence>
<keyword evidence="1" id="KW-0808">Transferase</keyword>
<feature type="domain" description="N-acetyltransferase" evidence="3">
    <location>
        <begin position="30"/>
        <end position="172"/>
    </location>
</feature>